<organism evidence="1 2">
    <name type="scientific">Dallia pectoralis</name>
    <name type="common">Alaska blackfish</name>
    <dbReference type="NCBI Taxonomy" id="75939"/>
    <lineage>
        <taxon>Eukaryota</taxon>
        <taxon>Metazoa</taxon>
        <taxon>Chordata</taxon>
        <taxon>Craniata</taxon>
        <taxon>Vertebrata</taxon>
        <taxon>Euteleostomi</taxon>
        <taxon>Actinopterygii</taxon>
        <taxon>Neopterygii</taxon>
        <taxon>Teleostei</taxon>
        <taxon>Protacanthopterygii</taxon>
        <taxon>Esociformes</taxon>
        <taxon>Umbridae</taxon>
        <taxon>Dallia</taxon>
    </lineage>
</organism>
<dbReference type="Proteomes" id="UP001157502">
    <property type="component" value="Chromosome 14"/>
</dbReference>
<dbReference type="EMBL" id="CM055741">
    <property type="protein sequence ID" value="KAJ8001859.1"/>
    <property type="molecule type" value="Genomic_DNA"/>
</dbReference>
<comment type="caution">
    <text evidence="1">The sequence shown here is derived from an EMBL/GenBank/DDBJ whole genome shotgun (WGS) entry which is preliminary data.</text>
</comment>
<evidence type="ECO:0000313" key="1">
    <source>
        <dbReference type="EMBL" id="KAJ8001859.1"/>
    </source>
</evidence>
<sequence>MALAGLPAALLGAARRFISAQEKKWPLALGTDPPPQTPLHTSLRTAVRTWRGEDHGNGWMKKKEEFQWTSGNFDLPPSLSSRLSIPLLCLFLNELRSTPPSYYLATFTDSSAVSLLNASALAPYSSFVGPGP</sequence>
<proteinExistence type="predicted"/>
<reference evidence="1" key="1">
    <citation type="submission" date="2021-05" db="EMBL/GenBank/DDBJ databases">
        <authorList>
            <person name="Pan Q."/>
            <person name="Jouanno E."/>
            <person name="Zahm M."/>
            <person name="Klopp C."/>
            <person name="Cabau C."/>
            <person name="Louis A."/>
            <person name="Berthelot C."/>
            <person name="Parey E."/>
            <person name="Roest Crollius H."/>
            <person name="Montfort J."/>
            <person name="Robinson-Rechavi M."/>
            <person name="Bouchez O."/>
            <person name="Lampietro C."/>
            <person name="Lopez Roques C."/>
            <person name="Donnadieu C."/>
            <person name="Postlethwait J."/>
            <person name="Bobe J."/>
            <person name="Dillon D."/>
            <person name="Chandos A."/>
            <person name="von Hippel F."/>
            <person name="Guiguen Y."/>
        </authorList>
    </citation>
    <scope>NUCLEOTIDE SEQUENCE</scope>
    <source>
        <strain evidence="1">YG-Jan2019</strain>
    </source>
</reference>
<protein>
    <submittedName>
        <fullName evidence="1">Uncharacterized protein</fullName>
    </submittedName>
</protein>
<gene>
    <name evidence="1" type="ORF">DPEC_G00173780</name>
</gene>
<accession>A0ACC2GDQ0</accession>
<evidence type="ECO:0000313" key="2">
    <source>
        <dbReference type="Proteomes" id="UP001157502"/>
    </source>
</evidence>
<name>A0ACC2GDQ0_DALPE</name>
<keyword evidence="2" id="KW-1185">Reference proteome</keyword>